<keyword evidence="1" id="KW-1133">Transmembrane helix</keyword>
<protein>
    <submittedName>
        <fullName evidence="2">Uncharacterized protein</fullName>
    </submittedName>
</protein>
<keyword evidence="1" id="KW-0812">Transmembrane</keyword>
<name>M9V0Z6_9CAUD</name>
<dbReference type="GeneID" id="16205056"/>
<dbReference type="Proteomes" id="UP000012999">
    <property type="component" value="Segment"/>
</dbReference>
<accession>M9V0Z6</accession>
<sequence length="47" mass="5248">MATASWWWVFSPLILLTVGKIAVWVVITVAVAGVFPAFSRWVVKSTR</sequence>
<keyword evidence="3" id="KW-1185">Reference proteome</keyword>
<reference evidence="2" key="1">
    <citation type="submission" date="2013-03" db="EMBL/GenBank/DDBJ databases">
        <authorList>
            <person name="Kushkina A.I."/>
            <person name="Tovkach F.I."/>
            <person name="Comeau A.M."/>
            <person name="Kostetskii I.E."/>
            <person name="Lisovskiy I."/>
            <person name="Ostapchuk A.M."/>
            <person name="Voychuk S.I."/>
            <person name="Gorb T.Y."/>
            <person name="Romanyuk L.V."/>
        </authorList>
    </citation>
    <scope>NUCLEOTIDE SEQUENCE [LARGE SCALE GENOMIC DNA]</scope>
</reference>
<evidence type="ECO:0000313" key="3">
    <source>
        <dbReference type="Proteomes" id="UP000012999"/>
    </source>
</evidence>
<gene>
    <name evidence="2" type="ORF">Lw1_gp035</name>
</gene>
<dbReference type="KEGG" id="vg:16205056"/>
<proteinExistence type="predicted"/>
<evidence type="ECO:0000313" key="2">
    <source>
        <dbReference type="EMBL" id="AGJ71444.1"/>
    </source>
</evidence>
<organism evidence="2 3">
    <name type="scientific">Escherichia phage Lw1</name>
    <dbReference type="NCBI Taxonomy" id="1307804"/>
    <lineage>
        <taxon>Viruses</taxon>
        <taxon>Duplodnaviria</taxon>
        <taxon>Heunggongvirae</taxon>
        <taxon>Uroviricota</taxon>
        <taxon>Caudoviricetes</taxon>
        <taxon>Pantevenvirales</taxon>
        <taxon>Straboviridae</taxon>
        <taxon>Pseudotevenvirus</taxon>
        <taxon>Pseudotevenvirus lw1</taxon>
    </lineage>
</organism>
<keyword evidence="1" id="KW-0472">Membrane</keyword>
<dbReference type="RefSeq" id="YP_008060559.1">
    <property type="nucleotide sequence ID" value="NC_021344.2"/>
</dbReference>
<evidence type="ECO:0000256" key="1">
    <source>
        <dbReference type="SAM" id="Phobius"/>
    </source>
</evidence>
<feature type="transmembrane region" description="Helical" evidence="1">
    <location>
        <begin position="6"/>
        <end position="38"/>
    </location>
</feature>
<dbReference type="EMBL" id="KC801932">
    <property type="protein sequence ID" value="AGJ71444.1"/>
    <property type="molecule type" value="Genomic_DNA"/>
</dbReference>